<dbReference type="RefSeq" id="WP_081348117.1">
    <property type="nucleotide sequence ID" value="NZ_FNWV01000002.1"/>
</dbReference>
<dbReference type="InterPro" id="IPR017853">
    <property type="entry name" value="GH"/>
</dbReference>
<dbReference type="OrthoDB" id="9765879at2"/>
<dbReference type="InterPro" id="IPR018077">
    <property type="entry name" value="Glyco_hydro_fam25_subgr"/>
</dbReference>
<dbReference type="Gene3D" id="3.20.20.80">
    <property type="entry name" value="Glycosidases"/>
    <property type="match status" value="1"/>
</dbReference>
<evidence type="ECO:0000256" key="4">
    <source>
        <dbReference type="SAM" id="SignalP"/>
    </source>
</evidence>
<evidence type="ECO:0000313" key="6">
    <source>
        <dbReference type="Proteomes" id="UP000183190"/>
    </source>
</evidence>
<name>A0A1H6IF22_RUMFL</name>
<feature type="signal peptide" evidence="4">
    <location>
        <begin position="1"/>
        <end position="25"/>
    </location>
</feature>
<accession>A0A1H6IF22</accession>
<dbReference type="EMBL" id="FNWV01000002">
    <property type="protein sequence ID" value="SEH47355.1"/>
    <property type="molecule type" value="Genomic_DNA"/>
</dbReference>
<sequence length="248" mass="28162">MHIIKRNILCSLLGSFLITAAAASALFFATAKVNKAKYPVFGVDVSNYQGDINWQELESQNVSFAFIKATEGSGHTDESVRRNLDRAASTGIRVSAYHFFSFDSAGDTQAENFISSVSPEEIDLPPVIDIEYYADKRSNKPSKEETEKILRPLIERLEAYYGVKPIIYTTLPVYFRYIRGNYSDCPLWIRNVNCEPDLLSWKFWQYSDKGVLTGYDGDEEHIDLNVYNGSAEDFEKEFPMPNNKKAIS</sequence>
<keyword evidence="4" id="KW-0732">Signal</keyword>
<evidence type="ECO:0000256" key="3">
    <source>
        <dbReference type="ARBA" id="ARBA00023295"/>
    </source>
</evidence>
<organism evidence="5 6">
    <name type="scientific">Ruminococcus flavefaciens</name>
    <dbReference type="NCBI Taxonomy" id="1265"/>
    <lineage>
        <taxon>Bacteria</taxon>
        <taxon>Bacillati</taxon>
        <taxon>Bacillota</taxon>
        <taxon>Clostridia</taxon>
        <taxon>Eubacteriales</taxon>
        <taxon>Oscillospiraceae</taxon>
        <taxon>Ruminococcus</taxon>
    </lineage>
</organism>
<evidence type="ECO:0000256" key="1">
    <source>
        <dbReference type="ARBA" id="ARBA00010646"/>
    </source>
</evidence>
<dbReference type="PROSITE" id="PS51904">
    <property type="entry name" value="GLYCOSYL_HYDROL_F25_2"/>
    <property type="match status" value="1"/>
</dbReference>
<dbReference type="InterPro" id="IPR002053">
    <property type="entry name" value="Glyco_hydro_25"/>
</dbReference>
<dbReference type="GO" id="GO:0003796">
    <property type="term" value="F:lysozyme activity"/>
    <property type="evidence" value="ECO:0007669"/>
    <property type="project" value="InterPro"/>
</dbReference>
<evidence type="ECO:0000256" key="2">
    <source>
        <dbReference type="ARBA" id="ARBA00022801"/>
    </source>
</evidence>
<dbReference type="Proteomes" id="UP000183190">
    <property type="component" value="Unassembled WGS sequence"/>
</dbReference>
<evidence type="ECO:0000313" key="5">
    <source>
        <dbReference type="EMBL" id="SEH47355.1"/>
    </source>
</evidence>
<comment type="similarity">
    <text evidence="1">Belongs to the glycosyl hydrolase 25 family.</text>
</comment>
<dbReference type="GO" id="GO:0009253">
    <property type="term" value="P:peptidoglycan catabolic process"/>
    <property type="evidence" value="ECO:0007669"/>
    <property type="project" value="InterPro"/>
</dbReference>
<reference evidence="5 6" key="1">
    <citation type="submission" date="2016-10" db="EMBL/GenBank/DDBJ databases">
        <authorList>
            <person name="de Groot N.N."/>
        </authorList>
    </citation>
    <scope>NUCLEOTIDE SEQUENCE [LARGE SCALE GENOMIC DNA]</scope>
    <source>
        <strain evidence="5 6">YAD2003</strain>
    </source>
</reference>
<dbReference type="SMART" id="SM00641">
    <property type="entry name" value="Glyco_25"/>
    <property type="match status" value="1"/>
</dbReference>
<dbReference type="SUPFAM" id="SSF51445">
    <property type="entry name" value="(Trans)glycosidases"/>
    <property type="match status" value="1"/>
</dbReference>
<dbReference type="PANTHER" id="PTHR34135">
    <property type="entry name" value="LYSOZYME"/>
    <property type="match status" value="1"/>
</dbReference>
<proteinExistence type="inferred from homology"/>
<keyword evidence="3" id="KW-0326">Glycosidase</keyword>
<dbReference type="GO" id="GO:0016052">
    <property type="term" value="P:carbohydrate catabolic process"/>
    <property type="evidence" value="ECO:0007669"/>
    <property type="project" value="TreeGrafter"/>
</dbReference>
<feature type="chain" id="PRO_5038376852" evidence="4">
    <location>
        <begin position="26"/>
        <end position="248"/>
    </location>
</feature>
<dbReference type="GO" id="GO:0016998">
    <property type="term" value="P:cell wall macromolecule catabolic process"/>
    <property type="evidence" value="ECO:0007669"/>
    <property type="project" value="InterPro"/>
</dbReference>
<dbReference type="Pfam" id="PF01183">
    <property type="entry name" value="Glyco_hydro_25"/>
    <property type="match status" value="1"/>
</dbReference>
<protein>
    <submittedName>
        <fullName evidence="5">Lysozyme</fullName>
    </submittedName>
</protein>
<gene>
    <name evidence="5" type="ORF">SAMN02910265_00888</name>
</gene>
<dbReference type="PANTHER" id="PTHR34135:SF2">
    <property type="entry name" value="LYSOZYME"/>
    <property type="match status" value="1"/>
</dbReference>
<keyword evidence="2" id="KW-0378">Hydrolase</keyword>
<dbReference type="AlphaFoldDB" id="A0A1H6IF22"/>